<comment type="subunit">
    <text evidence="2">Heterohexamer of two PFD-alpha type and four PFD-beta type subunits.</text>
</comment>
<dbReference type="InterPro" id="IPR027235">
    <property type="entry name" value="PFD2"/>
</dbReference>
<evidence type="ECO:0000256" key="5">
    <source>
        <dbReference type="SAM" id="Coils"/>
    </source>
</evidence>
<evidence type="ECO:0000313" key="8">
    <source>
        <dbReference type="Proteomes" id="UP001445076"/>
    </source>
</evidence>
<feature type="coiled-coil region" evidence="5">
    <location>
        <begin position="27"/>
        <end position="61"/>
    </location>
</feature>
<comment type="caution">
    <text evidence="7">The sequence shown here is derived from an EMBL/GenBank/DDBJ whole genome shotgun (WGS) entry which is preliminary data.</text>
</comment>
<dbReference type="Gene3D" id="1.10.287.370">
    <property type="match status" value="1"/>
</dbReference>
<keyword evidence="8" id="KW-1185">Reference proteome</keyword>
<evidence type="ECO:0008006" key="9">
    <source>
        <dbReference type="Google" id="ProtNLM"/>
    </source>
</evidence>
<evidence type="ECO:0000313" key="7">
    <source>
        <dbReference type="EMBL" id="KAK8727062.1"/>
    </source>
</evidence>
<dbReference type="Pfam" id="PF01920">
    <property type="entry name" value="Prefoldin_2"/>
    <property type="match status" value="1"/>
</dbReference>
<dbReference type="Proteomes" id="UP001445076">
    <property type="component" value="Unassembled WGS sequence"/>
</dbReference>
<dbReference type="GO" id="GO:0006457">
    <property type="term" value="P:protein folding"/>
    <property type="evidence" value="ECO:0007669"/>
    <property type="project" value="InterPro"/>
</dbReference>
<dbReference type="CDD" id="cd23163">
    <property type="entry name" value="Prefoldin_2"/>
    <property type="match status" value="1"/>
</dbReference>
<dbReference type="GO" id="GO:0051082">
    <property type="term" value="F:unfolded protein binding"/>
    <property type="evidence" value="ECO:0007669"/>
    <property type="project" value="InterPro"/>
</dbReference>
<feature type="compositionally biased region" description="Low complexity" evidence="6">
    <location>
        <begin position="134"/>
        <end position="143"/>
    </location>
</feature>
<proteinExistence type="inferred from homology"/>
<evidence type="ECO:0000256" key="4">
    <source>
        <dbReference type="ARBA" id="ARBA00024667"/>
    </source>
</evidence>
<evidence type="ECO:0000256" key="3">
    <source>
        <dbReference type="ARBA" id="ARBA00023186"/>
    </source>
</evidence>
<feature type="region of interest" description="Disordered" evidence="6">
    <location>
        <begin position="128"/>
        <end position="150"/>
    </location>
</feature>
<dbReference type="SUPFAM" id="SSF46579">
    <property type="entry name" value="Prefoldin"/>
    <property type="match status" value="1"/>
</dbReference>
<dbReference type="AlphaFoldDB" id="A0AAW0WID0"/>
<protein>
    <recommendedName>
        <fullName evidence="9">Prefoldin subunit 2</fullName>
    </recommendedName>
</protein>
<dbReference type="InterPro" id="IPR002777">
    <property type="entry name" value="PFD_beta-like"/>
</dbReference>
<keyword evidence="3" id="KW-0143">Chaperone</keyword>
<reference evidence="7 8" key="1">
    <citation type="journal article" date="2024" name="BMC Genomics">
        <title>Genome assembly of redclaw crayfish (Cherax quadricarinatus) provides insights into its immune adaptation and hypoxia tolerance.</title>
        <authorList>
            <person name="Liu Z."/>
            <person name="Zheng J."/>
            <person name="Li H."/>
            <person name="Fang K."/>
            <person name="Wang S."/>
            <person name="He J."/>
            <person name="Zhou D."/>
            <person name="Weng S."/>
            <person name="Chi M."/>
            <person name="Gu Z."/>
            <person name="He J."/>
            <person name="Li F."/>
            <person name="Wang M."/>
        </authorList>
    </citation>
    <scope>NUCLEOTIDE SEQUENCE [LARGE SCALE GENOMIC DNA]</scope>
    <source>
        <strain evidence="7">ZL_2023a</strain>
    </source>
</reference>
<sequence length="150" mass="17024">MADKKQQAAPTTKILTKSEGEEIVQKFQQMRNEQRSLMAKISELEQDLNEHKIVIETLQDVSPDRKCFRMVGGVLVERTVMEVLPALLNNKEQLTKVIDSLNTKMVNKGKEVNEFRAKHNIKIRGQDEIKETQQPDPTTGTQGVLVPNKA</sequence>
<evidence type="ECO:0000256" key="6">
    <source>
        <dbReference type="SAM" id="MobiDB-lite"/>
    </source>
</evidence>
<dbReference type="EMBL" id="JARKIK010000077">
    <property type="protein sequence ID" value="KAK8727062.1"/>
    <property type="molecule type" value="Genomic_DNA"/>
</dbReference>
<comment type="function">
    <text evidence="4">Binds specifically to cytosolic chaperonin (c-CPN) and transfers target proteins to it. Binds to nascent polypeptide chain and promotes folding in an environment in which there are many competing pathways for nonnative proteins.</text>
</comment>
<dbReference type="InterPro" id="IPR009053">
    <property type="entry name" value="Prefoldin"/>
</dbReference>
<dbReference type="FunFam" id="1.10.287.370:FF:000002">
    <property type="entry name" value="Prefoldin subunit 2"/>
    <property type="match status" value="1"/>
</dbReference>
<accession>A0AAW0WID0</accession>
<dbReference type="GO" id="GO:0016272">
    <property type="term" value="C:prefoldin complex"/>
    <property type="evidence" value="ECO:0007669"/>
    <property type="project" value="InterPro"/>
</dbReference>
<keyword evidence="5" id="KW-0175">Coiled coil</keyword>
<evidence type="ECO:0000256" key="2">
    <source>
        <dbReference type="ARBA" id="ARBA00011695"/>
    </source>
</evidence>
<gene>
    <name evidence="7" type="ORF">OTU49_009919</name>
</gene>
<comment type="similarity">
    <text evidence="1">Belongs to the prefoldin subunit beta family.</text>
</comment>
<evidence type="ECO:0000256" key="1">
    <source>
        <dbReference type="ARBA" id="ARBA00008045"/>
    </source>
</evidence>
<dbReference type="PANTHER" id="PTHR13303">
    <property type="entry name" value="PREFOLDIN SUBUNIT 2"/>
    <property type="match status" value="1"/>
</dbReference>
<name>A0AAW0WID0_CHEQU</name>
<organism evidence="7 8">
    <name type="scientific">Cherax quadricarinatus</name>
    <name type="common">Australian red claw crayfish</name>
    <dbReference type="NCBI Taxonomy" id="27406"/>
    <lineage>
        <taxon>Eukaryota</taxon>
        <taxon>Metazoa</taxon>
        <taxon>Ecdysozoa</taxon>
        <taxon>Arthropoda</taxon>
        <taxon>Crustacea</taxon>
        <taxon>Multicrustacea</taxon>
        <taxon>Malacostraca</taxon>
        <taxon>Eumalacostraca</taxon>
        <taxon>Eucarida</taxon>
        <taxon>Decapoda</taxon>
        <taxon>Pleocyemata</taxon>
        <taxon>Astacidea</taxon>
        <taxon>Parastacoidea</taxon>
        <taxon>Parastacidae</taxon>
        <taxon>Cherax</taxon>
    </lineage>
</organism>